<evidence type="ECO:0000313" key="1">
    <source>
        <dbReference type="EMBL" id="GIY32469.1"/>
    </source>
</evidence>
<proteinExistence type="predicted"/>
<dbReference type="Proteomes" id="UP001054837">
    <property type="component" value="Unassembled WGS sequence"/>
</dbReference>
<protein>
    <submittedName>
        <fullName evidence="1">Uncharacterized protein</fullName>
    </submittedName>
</protein>
<keyword evidence="2" id="KW-1185">Reference proteome</keyword>
<evidence type="ECO:0000313" key="2">
    <source>
        <dbReference type="Proteomes" id="UP001054837"/>
    </source>
</evidence>
<organism evidence="1 2">
    <name type="scientific">Caerostris darwini</name>
    <dbReference type="NCBI Taxonomy" id="1538125"/>
    <lineage>
        <taxon>Eukaryota</taxon>
        <taxon>Metazoa</taxon>
        <taxon>Ecdysozoa</taxon>
        <taxon>Arthropoda</taxon>
        <taxon>Chelicerata</taxon>
        <taxon>Arachnida</taxon>
        <taxon>Araneae</taxon>
        <taxon>Araneomorphae</taxon>
        <taxon>Entelegynae</taxon>
        <taxon>Araneoidea</taxon>
        <taxon>Araneidae</taxon>
        <taxon>Caerostris</taxon>
    </lineage>
</organism>
<dbReference type="AlphaFoldDB" id="A0AAV4SHN0"/>
<sequence length="142" mass="16030">MHDLSDTDFVVQQMSVINRVKGPGEVKQDYRRSVILDVSILETSYSTTRPDLYRLSMPDRSLYISISVPNGSDKSNGRLFVWVSHKSAIRTPVELYPTLILLLQQLASIDCPTLTEDFPSAHSFGWIPSSFESPSIVSDLFY</sequence>
<reference evidence="1 2" key="1">
    <citation type="submission" date="2021-06" db="EMBL/GenBank/DDBJ databases">
        <title>Caerostris darwini draft genome.</title>
        <authorList>
            <person name="Kono N."/>
            <person name="Arakawa K."/>
        </authorList>
    </citation>
    <scope>NUCLEOTIDE SEQUENCE [LARGE SCALE GENOMIC DNA]</scope>
</reference>
<name>A0AAV4SHN0_9ARAC</name>
<comment type="caution">
    <text evidence="1">The sequence shown here is derived from an EMBL/GenBank/DDBJ whole genome shotgun (WGS) entry which is preliminary data.</text>
</comment>
<gene>
    <name evidence="1" type="ORF">CDAR_533201</name>
</gene>
<dbReference type="EMBL" id="BPLQ01007805">
    <property type="protein sequence ID" value="GIY32469.1"/>
    <property type="molecule type" value="Genomic_DNA"/>
</dbReference>
<accession>A0AAV4SHN0</accession>